<evidence type="ECO:0000259" key="4">
    <source>
        <dbReference type="Pfam" id="PF22124"/>
    </source>
</evidence>
<dbReference type="RefSeq" id="XP_069199576.1">
    <property type="nucleotide sequence ID" value="XM_069346698.1"/>
</dbReference>
<comment type="caution">
    <text evidence="5">The sequence shown here is derived from an EMBL/GenBank/DDBJ whole genome shotgun (WGS) entry which is preliminary data.</text>
</comment>
<keyword evidence="1" id="KW-0732">Signal</keyword>
<dbReference type="SUPFAM" id="SSF48208">
    <property type="entry name" value="Six-hairpin glycosidases"/>
    <property type="match status" value="1"/>
</dbReference>
<feature type="domain" description="Alpha fucosidase A-like C-terminal" evidence="3">
    <location>
        <begin position="749"/>
        <end position="792"/>
    </location>
</feature>
<keyword evidence="6" id="KW-1185">Reference proteome</keyword>
<accession>A0ABR3PB25</accession>
<dbReference type="PIRSF" id="PIRSF007663">
    <property type="entry name" value="UCP007663"/>
    <property type="match status" value="1"/>
</dbReference>
<dbReference type="Pfam" id="PF21307">
    <property type="entry name" value="Glyco_hydro_95_C"/>
    <property type="match status" value="1"/>
</dbReference>
<reference evidence="5 6" key="1">
    <citation type="submission" date="2024-07" db="EMBL/GenBank/DDBJ databases">
        <title>Draft sequence of the Neodothiora populina.</title>
        <authorList>
            <person name="Drown D.D."/>
            <person name="Schuette U.S."/>
            <person name="Buechlein A.B."/>
            <person name="Rusch D.R."/>
            <person name="Winton L.W."/>
            <person name="Adams G.A."/>
        </authorList>
    </citation>
    <scope>NUCLEOTIDE SEQUENCE [LARGE SCALE GENOMIC DNA]</scope>
    <source>
        <strain evidence="5 6">CPC 39397</strain>
    </source>
</reference>
<name>A0ABR3PB25_9PEZI</name>
<dbReference type="PANTHER" id="PTHR31084">
    <property type="entry name" value="ALPHA-L-FUCOSIDASE 2"/>
    <property type="match status" value="1"/>
</dbReference>
<gene>
    <name evidence="5" type="ORF">AAFC00_006707</name>
</gene>
<dbReference type="EMBL" id="JBFMKM010000010">
    <property type="protein sequence ID" value="KAL1303301.1"/>
    <property type="molecule type" value="Genomic_DNA"/>
</dbReference>
<evidence type="ECO:0000259" key="3">
    <source>
        <dbReference type="Pfam" id="PF21307"/>
    </source>
</evidence>
<dbReference type="InterPro" id="IPR049053">
    <property type="entry name" value="AFCA-like_C"/>
</dbReference>
<dbReference type="InterPro" id="IPR027414">
    <property type="entry name" value="GH95_N_dom"/>
</dbReference>
<dbReference type="Proteomes" id="UP001562354">
    <property type="component" value="Unassembled WGS sequence"/>
</dbReference>
<sequence length="807" mass="87538">MHASLAMVPKSWIAAVVHACFLCCCVSAKRLWSSQPASFNDIIKTAFPIGNGQLAALPFGKPGHEKFSLNRDSLWSGGPFENASYDGGNPSAPVASALPGIRDRIFRNGTGNVSALMGSDDNYGSYYVLGNLSVSIQSVSNATNYKRSLDLHTGIHTTTFHTANASFTSQVFCSCPDSVCVYRIASTVQLPPVDIVFTNEQANASLVRASCSHSTQSARFRGTTQADIGMVYAAEARVIGSTGNITCHNETGTLHVVPSSQSLTLVIAAGTDYDETKGTPATDYSFKGLDPTAYVASTAASAAAQAFPRLMNKHVSDFTSLSSKFSLELPDPLRSAGKETADLIAAYNQTEGPHSDPYLESLQFEYGRYLFISSSRDKSLPPNLQGKWAYGIGNAWGADYHANINIQMNHWGIDATGLGDLQKALWTYMNETWAPRGSETARLLYDAPGWVTHDEMNIFGHTGMKTGDEYWANYPASAAWMMLHVADHYDYSQDVNWLGEVGYPMLKAISQFWLSQLQKDRYFHDGSLVVNPCSSPEHGLTTFGCTHYQQLLHSLFINTLSAATKLADTDDDLTSSLKSTLTTLDKGFHIGTWGQVQEWKIDMDVQNDTHRHLSHLIGWYPGSSLSSYLNGYSTGYGSNNDTTNTTSVASAVHTSLLSRGPGIADANAGWEKVWRAACWARLNDSLSAYGELQLTLAQNMAPNLLSMYSGHNEPFQIDANFGFVGAILSMLVVDLPEPHGFVGTRVVVMGPAIPTAWGGGSVKGLRLRGGGEVDFEWDADGIVTSARWAKASRQAVTVVNVRDEVLL</sequence>
<dbReference type="Pfam" id="PF22124">
    <property type="entry name" value="Glyco_hydro_95_cat"/>
    <property type="match status" value="1"/>
</dbReference>
<evidence type="ECO:0000313" key="6">
    <source>
        <dbReference type="Proteomes" id="UP001562354"/>
    </source>
</evidence>
<evidence type="ECO:0000259" key="2">
    <source>
        <dbReference type="Pfam" id="PF14498"/>
    </source>
</evidence>
<feature type="signal peptide" evidence="1">
    <location>
        <begin position="1"/>
        <end position="28"/>
    </location>
</feature>
<organism evidence="5 6">
    <name type="scientific">Neodothiora populina</name>
    <dbReference type="NCBI Taxonomy" id="2781224"/>
    <lineage>
        <taxon>Eukaryota</taxon>
        <taxon>Fungi</taxon>
        <taxon>Dikarya</taxon>
        <taxon>Ascomycota</taxon>
        <taxon>Pezizomycotina</taxon>
        <taxon>Dothideomycetes</taxon>
        <taxon>Dothideomycetidae</taxon>
        <taxon>Dothideales</taxon>
        <taxon>Dothioraceae</taxon>
        <taxon>Neodothiora</taxon>
    </lineage>
</organism>
<dbReference type="Pfam" id="PF14498">
    <property type="entry name" value="Glyco_hyd_65N_2"/>
    <property type="match status" value="1"/>
</dbReference>
<dbReference type="InterPro" id="IPR054363">
    <property type="entry name" value="GH95_cat"/>
</dbReference>
<dbReference type="InterPro" id="IPR008928">
    <property type="entry name" value="6-hairpin_glycosidase_sf"/>
</dbReference>
<feature type="chain" id="PRO_5045873615" description="Glycoside hydrolase family 95 protein" evidence="1">
    <location>
        <begin position="29"/>
        <end position="807"/>
    </location>
</feature>
<evidence type="ECO:0008006" key="7">
    <source>
        <dbReference type="Google" id="ProtNLM"/>
    </source>
</evidence>
<evidence type="ECO:0000256" key="1">
    <source>
        <dbReference type="SAM" id="SignalP"/>
    </source>
</evidence>
<evidence type="ECO:0000313" key="5">
    <source>
        <dbReference type="EMBL" id="KAL1303301.1"/>
    </source>
</evidence>
<dbReference type="InterPro" id="IPR016518">
    <property type="entry name" value="Alpha-L-fucosidase"/>
</dbReference>
<dbReference type="InterPro" id="IPR012341">
    <property type="entry name" value="6hp_glycosidase-like_sf"/>
</dbReference>
<dbReference type="PANTHER" id="PTHR31084:SF3">
    <property type="entry name" value="ALPHA-FUCOSIDASE A"/>
    <property type="match status" value="1"/>
</dbReference>
<feature type="domain" description="Glycosyl hydrolase family 95 N-terminal" evidence="2">
    <location>
        <begin position="31"/>
        <end position="275"/>
    </location>
</feature>
<dbReference type="GeneID" id="95980406"/>
<feature type="domain" description="Glycosyl hydrolase family 95 catalytic" evidence="4">
    <location>
        <begin position="309"/>
        <end position="731"/>
    </location>
</feature>
<protein>
    <recommendedName>
        <fullName evidence="7">Glycoside hydrolase family 95 protein</fullName>
    </recommendedName>
</protein>
<dbReference type="Gene3D" id="1.50.10.10">
    <property type="match status" value="1"/>
</dbReference>
<proteinExistence type="predicted"/>